<evidence type="ECO:0000256" key="8">
    <source>
        <dbReference type="ARBA" id="ARBA00023242"/>
    </source>
</evidence>
<name>A0AAD8M8Z2_9APIA</name>
<evidence type="ECO:0000313" key="15">
    <source>
        <dbReference type="EMBL" id="KAK1363483.1"/>
    </source>
</evidence>
<feature type="region of interest" description="Disordered" evidence="13">
    <location>
        <begin position="427"/>
        <end position="470"/>
    </location>
</feature>
<feature type="site" description="Transition state stabilizer" evidence="11">
    <location>
        <position position="194"/>
    </location>
</feature>
<dbReference type="GO" id="GO:0008270">
    <property type="term" value="F:zinc ion binding"/>
    <property type="evidence" value="ECO:0007669"/>
    <property type="project" value="UniProtKB-KW"/>
</dbReference>
<feature type="compositionally biased region" description="Polar residues" evidence="13">
    <location>
        <begin position="428"/>
        <end position="447"/>
    </location>
</feature>
<dbReference type="InterPro" id="IPR010666">
    <property type="entry name" value="Znf_GRF"/>
</dbReference>
<evidence type="ECO:0000256" key="4">
    <source>
        <dbReference type="ARBA" id="ARBA00022771"/>
    </source>
</evidence>
<evidence type="ECO:0000259" key="14">
    <source>
        <dbReference type="PROSITE" id="PS51999"/>
    </source>
</evidence>
<dbReference type="InterPro" id="IPR005135">
    <property type="entry name" value="Endo/exonuclease/phosphatase"/>
</dbReference>
<evidence type="ECO:0000256" key="10">
    <source>
        <dbReference type="PIRSR" id="PIRSR604808-2"/>
    </source>
</evidence>
<reference evidence="15" key="1">
    <citation type="submission" date="2023-02" db="EMBL/GenBank/DDBJ databases">
        <title>Genome of toxic invasive species Heracleum sosnowskyi carries increased number of genes despite the absence of recent whole-genome duplications.</title>
        <authorList>
            <person name="Schelkunov M."/>
            <person name="Shtratnikova V."/>
            <person name="Makarenko M."/>
            <person name="Klepikova A."/>
            <person name="Omelchenko D."/>
            <person name="Novikova G."/>
            <person name="Obukhova E."/>
            <person name="Bogdanov V."/>
            <person name="Penin A."/>
            <person name="Logacheva M."/>
        </authorList>
    </citation>
    <scope>NUCLEOTIDE SEQUENCE</scope>
    <source>
        <strain evidence="15">Hsosn_3</strain>
        <tissue evidence="15">Leaf</tissue>
    </source>
</reference>
<keyword evidence="5" id="KW-0378">Hydrolase</keyword>
<evidence type="ECO:0000256" key="11">
    <source>
        <dbReference type="PIRSR" id="PIRSR604808-3"/>
    </source>
</evidence>
<evidence type="ECO:0000256" key="13">
    <source>
        <dbReference type="SAM" id="MobiDB-lite"/>
    </source>
</evidence>
<comment type="caution">
    <text evidence="15">The sequence shown here is derived from an EMBL/GenBank/DDBJ whole genome shotgun (WGS) entry which is preliminary data.</text>
</comment>
<reference evidence="15" key="2">
    <citation type="submission" date="2023-05" db="EMBL/GenBank/DDBJ databases">
        <authorList>
            <person name="Schelkunov M.I."/>
        </authorList>
    </citation>
    <scope>NUCLEOTIDE SEQUENCE</scope>
    <source>
        <strain evidence="15">Hsosn_3</strain>
        <tissue evidence="15">Leaf</tissue>
    </source>
</reference>
<evidence type="ECO:0000313" key="16">
    <source>
        <dbReference type="Proteomes" id="UP001237642"/>
    </source>
</evidence>
<feature type="active site" evidence="9">
    <location>
        <position position="151"/>
    </location>
</feature>
<feature type="active site" description="Proton donor/acceptor" evidence="9">
    <location>
        <position position="192"/>
    </location>
</feature>
<keyword evidence="7 10" id="KW-0460">Magnesium</keyword>
<dbReference type="Pfam" id="PF06839">
    <property type="entry name" value="Zn_ribbon_GRF"/>
    <property type="match status" value="1"/>
</dbReference>
<dbReference type="GO" id="GO:0008311">
    <property type="term" value="F:double-stranded DNA 3'-5' DNA exonuclease activity"/>
    <property type="evidence" value="ECO:0007669"/>
    <property type="project" value="TreeGrafter"/>
</dbReference>
<comment type="similarity">
    <text evidence="1">Belongs to the DNA repair enzymes AP/ExoA family.</text>
</comment>
<evidence type="ECO:0000256" key="12">
    <source>
        <dbReference type="PROSITE-ProRule" id="PRU01343"/>
    </source>
</evidence>
<dbReference type="PANTHER" id="PTHR22748">
    <property type="entry name" value="AP ENDONUCLEASE"/>
    <property type="match status" value="1"/>
</dbReference>
<keyword evidence="3 10" id="KW-0479">Metal-binding</keyword>
<dbReference type="InterPro" id="IPR036691">
    <property type="entry name" value="Endo/exonu/phosph_ase_sf"/>
</dbReference>
<dbReference type="PROSITE" id="PS51999">
    <property type="entry name" value="ZF_GRF"/>
    <property type="match status" value="1"/>
</dbReference>
<dbReference type="GO" id="GO:0008081">
    <property type="term" value="F:phosphoric diester hydrolase activity"/>
    <property type="evidence" value="ECO:0007669"/>
    <property type="project" value="TreeGrafter"/>
</dbReference>
<dbReference type="GO" id="GO:0006284">
    <property type="term" value="P:base-excision repair"/>
    <property type="evidence" value="ECO:0007669"/>
    <property type="project" value="TreeGrafter"/>
</dbReference>
<keyword evidence="10" id="KW-0464">Manganese</keyword>
<evidence type="ECO:0000256" key="9">
    <source>
        <dbReference type="PIRSR" id="PIRSR604808-1"/>
    </source>
</evidence>
<feature type="site" description="Interaction with DNA substrate" evidence="11">
    <location>
        <position position="321"/>
    </location>
</feature>
<keyword evidence="15" id="KW-0540">Nuclease</keyword>
<feature type="binding site" evidence="10">
    <location>
        <position position="321"/>
    </location>
    <ligand>
        <name>Mg(2+)</name>
        <dbReference type="ChEBI" id="CHEBI:18420"/>
        <label>1</label>
    </ligand>
</feature>
<dbReference type="SUPFAM" id="SSF56219">
    <property type="entry name" value="DNase I-like"/>
    <property type="match status" value="1"/>
</dbReference>
<comment type="cofactor">
    <cofactor evidence="10">
        <name>Mg(2+)</name>
        <dbReference type="ChEBI" id="CHEBI:18420"/>
    </cofactor>
    <cofactor evidence="10">
        <name>Mn(2+)</name>
        <dbReference type="ChEBI" id="CHEBI:29035"/>
    </cofactor>
    <text evidence="10">Probably binds two magnesium or manganese ions per subunit.</text>
</comment>
<proteinExistence type="inferred from homology"/>
<dbReference type="PANTHER" id="PTHR22748:SF4">
    <property type="entry name" value="DNA-(APURINIC OR APYRIMIDINIC SITE) ENDONUCLEASE 2"/>
    <property type="match status" value="1"/>
</dbReference>
<evidence type="ECO:0000256" key="6">
    <source>
        <dbReference type="ARBA" id="ARBA00022833"/>
    </source>
</evidence>
<evidence type="ECO:0000256" key="7">
    <source>
        <dbReference type="ARBA" id="ARBA00022842"/>
    </source>
</evidence>
<dbReference type="AlphaFoldDB" id="A0AAD8M8Z2"/>
<feature type="binding site" evidence="10">
    <location>
        <position position="194"/>
    </location>
    <ligand>
        <name>Mg(2+)</name>
        <dbReference type="ChEBI" id="CHEBI:18420"/>
        <label>1</label>
    </ligand>
</feature>
<evidence type="ECO:0000256" key="1">
    <source>
        <dbReference type="ARBA" id="ARBA00007092"/>
    </source>
</evidence>
<keyword evidence="16" id="KW-1185">Reference proteome</keyword>
<dbReference type="PROSITE" id="PS51435">
    <property type="entry name" value="AP_NUCLEASE_F1_4"/>
    <property type="match status" value="1"/>
</dbReference>
<feature type="domain" description="GRF-type" evidence="14">
    <location>
        <begin position="561"/>
        <end position="610"/>
    </location>
</feature>
<dbReference type="FunFam" id="3.60.10.10:FF:000042">
    <property type="entry name" value="DNA-(apurinic or apyrimidinic site) lyase"/>
    <property type="match status" value="1"/>
</dbReference>
<feature type="active site" description="Proton acceptor" evidence="9">
    <location>
        <position position="321"/>
    </location>
</feature>
<evidence type="ECO:0000256" key="5">
    <source>
        <dbReference type="ARBA" id="ARBA00022801"/>
    </source>
</evidence>
<dbReference type="InterPro" id="IPR004808">
    <property type="entry name" value="AP_endonuc_1"/>
</dbReference>
<dbReference type="Gene3D" id="3.60.10.10">
    <property type="entry name" value="Endonuclease/exonuclease/phosphatase"/>
    <property type="match status" value="1"/>
</dbReference>
<keyword evidence="4 12" id="KW-0863">Zinc-finger</keyword>
<dbReference type="EMBL" id="JAUIZM010000009">
    <property type="protein sequence ID" value="KAK1363483.1"/>
    <property type="molecule type" value="Genomic_DNA"/>
</dbReference>
<feature type="binding site" evidence="10">
    <location>
        <position position="37"/>
    </location>
    <ligand>
        <name>Mg(2+)</name>
        <dbReference type="ChEBI" id="CHEBI:18420"/>
        <label>1</label>
    </ligand>
</feature>
<feature type="binding site" evidence="10">
    <location>
        <position position="320"/>
    </location>
    <ligand>
        <name>Mg(2+)</name>
        <dbReference type="ChEBI" id="CHEBI:18420"/>
        <label>1</label>
    </ligand>
</feature>
<dbReference type="GO" id="GO:0003906">
    <property type="term" value="F:DNA-(apurinic or apyrimidinic site) endonuclease activity"/>
    <property type="evidence" value="ECO:0007669"/>
    <property type="project" value="TreeGrafter"/>
</dbReference>
<feature type="binding site" evidence="10">
    <location>
        <position position="7"/>
    </location>
    <ligand>
        <name>Mg(2+)</name>
        <dbReference type="ChEBI" id="CHEBI:18420"/>
        <label>1</label>
    </ligand>
</feature>
<accession>A0AAD8M8Z2</accession>
<evidence type="ECO:0000256" key="3">
    <source>
        <dbReference type="ARBA" id="ARBA00022723"/>
    </source>
</evidence>
<feature type="binding site" evidence="10">
    <location>
        <position position="192"/>
    </location>
    <ligand>
        <name>Mg(2+)</name>
        <dbReference type="ChEBI" id="CHEBI:18420"/>
        <label>1</label>
    </ligand>
</feature>
<evidence type="ECO:0000256" key="2">
    <source>
        <dbReference type="ARBA" id="ARBA00013541"/>
    </source>
</evidence>
<dbReference type="Proteomes" id="UP001237642">
    <property type="component" value="Unassembled WGS sequence"/>
</dbReference>
<sequence length="618" mass="69116">MKIVTYNVNGLRPRIQQFGSLLKLLTSLDADIICFQETKLAKHDLRADMVWAEGYESFFSCTRARIGYSGVATFCRVKSAFSSCEVALPVDAEEGFTGLLENSRGFGDRKYERCAVVEGLEEFSKDELLKVDSDGRCIITDHGHFVLFNIYGPRADPDDVERIQFKHNFFKILKKRWDALLRQGRRLIVVGDINIAPASIDRCDAKPDFEKNEFREWFRSLLVENGGPFADVFRAKHPERKEAYTCWSTSSGAEIFNFGSRIDHILSAGDCLHEHSSEGHDFLTCHVRECEILTQFKRWQSGSTTGRWKGGAGIKLKGSDHAPVCMSLDEIPIISQHNTPLLSTRYCPQVEGCQQTLVSMLARRQTAEHVKSNVQHDSSRVTDSIQRCKMSMKRSSDDHAVLDFSLDRVVNSSPMVQGDTVSEIVECPQSSPNEASGSKMLCSSSSPAKPVSRVQSKKKPKQSQGSQLSLRSFFQRSSNSIIGISQPGISDNPEDFSKSDQFSNGDSMKYDETNTKTQINISIQDHAAADSLCSTAEEKRNVALAEWQRIQEVMQNSIPLCKGHNEPCVARIVRKAGPNLGRKFFVCVRAEGPASNPEANCNYFKWAASKSKDKGRTQ</sequence>
<dbReference type="GO" id="GO:0005634">
    <property type="term" value="C:nucleus"/>
    <property type="evidence" value="ECO:0007669"/>
    <property type="project" value="TreeGrafter"/>
</dbReference>
<protein>
    <recommendedName>
        <fullName evidence="2">DNA-(apurinic or apyrimidinic site) endonuclease 2</fullName>
    </recommendedName>
</protein>
<organism evidence="15 16">
    <name type="scientific">Heracleum sosnowskyi</name>
    <dbReference type="NCBI Taxonomy" id="360622"/>
    <lineage>
        <taxon>Eukaryota</taxon>
        <taxon>Viridiplantae</taxon>
        <taxon>Streptophyta</taxon>
        <taxon>Embryophyta</taxon>
        <taxon>Tracheophyta</taxon>
        <taxon>Spermatophyta</taxon>
        <taxon>Magnoliopsida</taxon>
        <taxon>eudicotyledons</taxon>
        <taxon>Gunneridae</taxon>
        <taxon>Pentapetalae</taxon>
        <taxon>asterids</taxon>
        <taxon>campanulids</taxon>
        <taxon>Apiales</taxon>
        <taxon>Apiaceae</taxon>
        <taxon>Apioideae</taxon>
        <taxon>apioid superclade</taxon>
        <taxon>Tordylieae</taxon>
        <taxon>Tordyliinae</taxon>
        <taxon>Heracleum</taxon>
    </lineage>
</organism>
<gene>
    <name evidence="15" type="ORF">POM88_039044</name>
</gene>
<keyword evidence="6" id="KW-0862">Zinc</keyword>
<keyword evidence="15" id="KW-0255">Endonuclease</keyword>
<feature type="site" description="Important for catalytic activity" evidence="11">
    <location>
        <position position="263"/>
    </location>
</feature>
<feature type="region of interest" description="Disordered" evidence="13">
    <location>
        <begin position="483"/>
        <end position="510"/>
    </location>
</feature>
<dbReference type="Pfam" id="PF03372">
    <property type="entry name" value="Exo_endo_phos"/>
    <property type="match status" value="1"/>
</dbReference>
<keyword evidence="8" id="KW-0539">Nucleus</keyword>